<proteinExistence type="predicted"/>
<feature type="domain" description="Transposase IS200-like" evidence="1">
    <location>
        <begin position="1"/>
        <end position="50"/>
    </location>
</feature>
<reference evidence="2 3" key="1">
    <citation type="submission" date="2008-07" db="EMBL/GenBank/DDBJ databases">
        <authorList>
            <person name="Tandeau de Marsac N."/>
            <person name="Ferriera S."/>
            <person name="Johnson J."/>
            <person name="Kravitz S."/>
            <person name="Beeson K."/>
            <person name="Sutton G."/>
            <person name="Rogers Y.-H."/>
            <person name="Friedman R."/>
            <person name="Frazier M."/>
            <person name="Venter J.C."/>
        </authorList>
    </citation>
    <scope>NUCLEOTIDE SEQUENCE [LARGE SCALE GENOMIC DNA]</scope>
    <source>
        <strain evidence="2 3">PCC 7420</strain>
    </source>
</reference>
<dbReference type="AlphaFoldDB" id="B4W4U5"/>
<sequence>MHRLKGATAYKLRDEFPHLKKLPSMWTRSFFCSTAGNVSSETVKRYIENQKTR</sequence>
<dbReference type="GO" id="GO:0003677">
    <property type="term" value="F:DNA binding"/>
    <property type="evidence" value="ECO:0007669"/>
    <property type="project" value="InterPro"/>
</dbReference>
<dbReference type="InterPro" id="IPR036515">
    <property type="entry name" value="Transposase_17_sf"/>
</dbReference>
<dbReference type="GO" id="GO:0004803">
    <property type="term" value="F:transposase activity"/>
    <property type="evidence" value="ECO:0007669"/>
    <property type="project" value="InterPro"/>
</dbReference>
<dbReference type="HOGENOM" id="CLU_101320_5_3_3"/>
<protein>
    <recommendedName>
        <fullName evidence="1">Transposase IS200-like domain-containing protein</fullName>
    </recommendedName>
</protein>
<dbReference type="EMBL" id="DS989881">
    <property type="protein sequence ID" value="EDX70809.1"/>
    <property type="molecule type" value="Genomic_DNA"/>
</dbReference>
<dbReference type="Pfam" id="PF01797">
    <property type="entry name" value="Y1_Tnp"/>
    <property type="match status" value="1"/>
</dbReference>
<accession>B4W4U5</accession>
<gene>
    <name evidence="2" type="ORF">MC7420_1553</name>
</gene>
<evidence type="ECO:0000313" key="2">
    <source>
        <dbReference type="EMBL" id="EDX70809.1"/>
    </source>
</evidence>
<name>B4W4U5_9CYAN</name>
<dbReference type="InterPro" id="IPR002686">
    <property type="entry name" value="Transposase_17"/>
</dbReference>
<dbReference type="Proteomes" id="UP000003835">
    <property type="component" value="Unassembled WGS sequence"/>
</dbReference>
<dbReference type="STRING" id="118168.MC7420_1553"/>
<dbReference type="PANTHER" id="PTHR33360">
    <property type="entry name" value="TRANSPOSASE FOR INSERTION SEQUENCE ELEMENT IS200"/>
    <property type="match status" value="1"/>
</dbReference>
<dbReference type="GO" id="GO:0006313">
    <property type="term" value="P:DNA transposition"/>
    <property type="evidence" value="ECO:0007669"/>
    <property type="project" value="InterPro"/>
</dbReference>
<dbReference type="PANTHER" id="PTHR33360:SF2">
    <property type="entry name" value="TRANSPOSASE FOR INSERTION SEQUENCE ELEMENT IS200"/>
    <property type="match status" value="1"/>
</dbReference>
<evidence type="ECO:0000259" key="1">
    <source>
        <dbReference type="Pfam" id="PF01797"/>
    </source>
</evidence>
<keyword evidence="3" id="KW-1185">Reference proteome</keyword>
<dbReference type="Gene3D" id="3.30.70.1290">
    <property type="entry name" value="Transposase IS200-like"/>
    <property type="match status" value="1"/>
</dbReference>
<evidence type="ECO:0000313" key="3">
    <source>
        <dbReference type="Proteomes" id="UP000003835"/>
    </source>
</evidence>
<dbReference type="SUPFAM" id="SSF143422">
    <property type="entry name" value="Transposase IS200-like"/>
    <property type="match status" value="1"/>
</dbReference>
<organism evidence="2 3">
    <name type="scientific">Coleofasciculus chthonoplastes PCC 7420</name>
    <dbReference type="NCBI Taxonomy" id="118168"/>
    <lineage>
        <taxon>Bacteria</taxon>
        <taxon>Bacillati</taxon>
        <taxon>Cyanobacteriota</taxon>
        <taxon>Cyanophyceae</taxon>
        <taxon>Coleofasciculales</taxon>
        <taxon>Coleofasciculaceae</taxon>
        <taxon>Coleofasciculus</taxon>
    </lineage>
</organism>
<dbReference type="eggNOG" id="COG1943">
    <property type="taxonomic scope" value="Bacteria"/>
</dbReference>